<feature type="transmembrane region" description="Helical" evidence="1">
    <location>
        <begin position="6"/>
        <end position="24"/>
    </location>
</feature>
<reference evidence="2 3" key="1">
    <citation type="submission" date="2017-10" db="EMBL/GenBank/DDBJ databases">
        <title>Biodiversity and function of Thalassospira species in the particle-attached aromatic-hydrocarbon-degrading consortia from the surface seawater of the China South Sea.</title>
        <authorList>
            <person name="Dong C."/>
            <person name="Liu R."/>
            <person name="Shao Z."/>
        </authorList>
    </citation>
    <scope>NUCLEOTIDE SEQUENCE [LARGE SCALE GENOMIC DNA]</scope>
    <source>
        <strain evidence="2 3">CSC3H3</strain>
    </source>
</reference>
<dbReference type="Proteomes" id="UP000233458">
    <property type="component" value="Chromosome"/>
</dbReference>
<proteinExistence type="predicted"/>
<gene>
    <name evidence="2" type="ORF">CSC3H3_12030</name>
</gene>
<keyword evidence="1" id="KW-0812">Transmembrane</keyword>
<keyword evidence="3" id="KW-1185">Reference proteome</keyword>
<dbReference type="RefSeq" id="WP_101284962.1">
    <property type="nucleotide sequence ID" value="NZ_CP024199.1"/>
</dbReference>
<dbReference type="EMBL" id="CP024199">
    <property type="protein sequence ID" value="AUG53360.1"/>
    <property type="molecule type" value="Genomic_DNA"/>
</dbReference>
<organism evidence="2 3">
    <name type="scientific">Thalassospira marina</name>
    <dbReference type="NCBI Taxonomy" id="2048283"/>
    <lineage>
        <taxon>Bacteria</taxon>
        <taxon>Pseudomonadati</taxon>
        <taxon>Pseudomonadota</taxon>
        <taxon>Alphaproteobacteria</taxon>
        <taxon>Rhodospirillales</taxon>
        <taxon>Thalassospiraceae</taxon>
        <taxon>Thalassospira</taxon>
    </lineage>
</organism>
<accession>A0ABM6Q9Y6</accession>
<keyword evidence="1" id="KW-1133">Transmembrane helix</keyword>
<evidence type="ECO:0000256" key="1">
    <source>
        <dbReference type="SAM" id="Phobius"/>
    </source>
</evidence>
<keyword evidence="1" id="KW-0472">Membrane</keyword>
<evidence type="ECO:0000313" key="2">
    <source>
        <dbReference type="EMBL" id="AUG53360.1"/>
    </source>
</evidence>
<sequence>MTETSPFTMLTILILITVFLIFAMKYVAQIFRARSDAAIAMQTSVETGAVRAEMKAFDQRLERIEKLLREVE</sequence>
<evidence type="ECO:0000313" key="3">
    <source>
        <dbReference type="Proteomes" id="UP000233458"/>
    </source>
</evidence>
<protein>
    <submittedName>
        <fullName evidence="2">Uncharacterized protein</fullName>
    </submittedName>
</protein>
<name>A0ABM6Q9Y6_9PROT</name>